<evidence type="ECO:0000313" key="3">
    <source>
        <dbReference type="EMBL" id="EMR71534.1"/>
    </source>
</evidence>
<dbReference type="EMBL" id="KB705626">
    <property type="protein sequence ID" value="EMR71534.1"/>
    <property type="molecule type" value="Genomic_DNA"/>
</dbReference>
<feature type="region of interest" description="Disordered" evidence="1">
    <location>
        <begin position="66"/>
        <end position="100"/>
    </location>
</feature>
<sequence>MAATVSQYGWATAADWEKHRETITDLYYHQNKKLREVKAVMEQEHHFFATDKMYKTHFTKWEVKKYTTRSPRGESETSEKEQQKQQPQKQEAEPSDGSRD</sequence>
<dbReference type="OrthoDB" id="5308957at2759"/>
<feature type="compositionally biased region" description="Basic and acidic residues" evidence="1">
    <location>
        <begin position="90"/>
        <end position="100"/>
    </location>
</feature>
<dbReference type="Pfam" id="PF14420">
    <property type="entry name" value="Clr5"/>
    <property type="match status" value="1"/>
</dbReference>
<dbReference type="KEGG" id="ela:UCREL1_1414"/>
<dbReference type="HOGENOM" id="CLU_175703_0_0_1"/>
<evidence type="ECO:0000259" key="2">
    <source>
        <dbReference type="Pfam" id="PF14420"/>
    </source>
</evidence>
<name>M7SY57_EUTLA</name>
<feature type="compositionally biased region" description="Basic and acidic residues" evidence="1">
    <location>
        <begin position="66"/>
        <end position="83"/>
    </location>
</feature>
<dbReference type="PANTHER" id="PTHR38788">
    <property type="entry name" value="CLR5 DOMAIN-CONTAINING PROTEIN"/>
    <property type="match status" value="1"/>
</dbReference>
<dbReference type="Proteomes" id="UP000012174">
    <property type="component" value="Unassembled WGS sequence"/>
</dbReference>
<evidence type="ECO:0000313" key="4">
    <source>
        <dbReference type="Proteomes" id="UP000012174"/>
    </source>
</evidence>
<protein>
    <recommendedName>
        <fullName evidence="2">Clr5 domain-containing protein</fullName>
    </recommendedName>
</protein>
<organism evidence="3 4">
    <name type="scientific">Eutypa lata (strain UCR-EL1)</name>
    <name type="common">Grapevine dieback disease fungus</name>
    <name type="synonym">Eutypa armeniacae</name>
    <dbReference type="NCBI Taxonomy" id="1287681"/>
    <lineage>
        <taxon>Eukaryota</taxon>
        <taxon>Fungi</taxon>
        <taxon>Dikarya</taxon>
        <taxon>Ascomycota</taxon>
        <taxon>Pezizomycotina</taxon>
        <taxon>Sordariomycetes</taxon>
        <taxon>Xylariomycetidae</taxon>
        <taxon>Xylariales</taxon>
        <taxon>Diatrypaceae</taxon>
        <taxon>Eutypa</taxon>
    </lineage>
</organism>
<dbReference type="InterPro" id="IPR025676">
    <property type="entry name" value="Clr5_dom"/>
</dbReference>
<evidence type="ECO:0000256" key="1">
    <source>
        <dbReference type="SAM" id="MobiDB-lite"/>
    </source>
</evidence>
<proteinExistence type="predicted"/>
<feature type="domain" description="Clr5" evidence="2">
    <location>
        <begin position="13"/>
        <end position="65"/>
    </location>
</feature>
<keyword evidence="4" id="KW-1185">Reference proteome</keyword>
<gene>
    <name evidence="3" type="ORF">UCREL1_1414</name>
</gene>
<reference evidence="4" key="1">
    <citation type="journal article" date="2013" name="Genome Announc.">
        <title>Draft genome sequence of the grapevine dieback fungus Eutypa lata UCR-EL1.</title>
        <authorList>
            <person name="Blanco-Ulate B."/>
            <person name="Rolshausen P.E."/>
            <person name="Cantu D."/>
        </authorList>
    </citation>
    <scope>NUCLEOTIDE SEQUENCE [LARGE SCALE GENOMIC DNA]</scope>
    <source>
        <strain evidence="4">UCR-EL1</strain>
    </source>
</reference>
<dbReference type="PANTHER" id="PTHR38788:SF3">
    <property type="entry name" value="CLR5 DOMAIN-CONTAINING PROTEIN"/>
    <property type="match status" value="1"/>
</dbReference>
<accession>M7SY57</accession>
<dbReference type="AlphaFoldDB" id="M7SY57"/>